<dbReference type="KEGG" id="ecor:SAMEA4412678_0139"/>
<dbReference type="GO" id="GO:0017004">
    <property type="term" value="P:cytochrome complex assembly"/>
    <property type="evidence" value="ECO:0007669"/>
    <property type="project" value="UniProtKB-KW"/>
</dbReference>
<protein>
    <submittedName>
        <fullName evidence="6">Cytochrome c biogenesis protein tlpA</fullName>
    </submittedName>
</protein>
<proteinExistence type="predicted"/>
<comment type="subcellular location">
    <subcellularLocation>
        <location evidence="1">Cell envelope</location>
    </subcellularLocation>
</comment>
<sequence>MQPQTAHKAWQNQPALSEEITASAISRFYSKPLYRTINALVFTIWKPVLKKYVGLAALLAAAPLYAADLVNHADNRPASLDTGAQKRVQVVNVWATWCVPCRREMPALSQWYAAEKRQRRGVRVDMAGVALDKPADVSRFLQSVPVRYPILRYTGNDSTAWMHGLGNPTGALPFTVIRAPACGNYRKTLLGEVSPQQLTQAVAEASAKCRAG</sequence>
<name>A0A8B4GC11_EIKCO</name>
<dbReference type="InterPro" id="IPR050553">
    <property type="entry name" value="Thioredoxin_ResA/DsbE_sf"/>
</dbReference>
<evidence type="ECO:0000256" key="4">
    <source>
        <dbReference type="ARBA" id="ARBA00023284"/>
    </source>
</evidence>
<dbReference type="Proteomes" id="UP000215465">
    <property type="component" value="Chromosome 1"/>
</dbReference>
<evidence type="ECO:0000259" key="5">
    <source>
        <dbReference type="PROSITE" id="PS51352"/>
    </source>
</evidence>
<dbReference type="Gene3D" id="3.40.30.10">
    <property type="entry name" value="Glutaredoxin"/>
    <property type="match status" value="1"/>
</dbReference>
<dbReference type="InterPro" id="IPR017937">
    <property type="entry name" value="Thioredoxin_CS"/>
</dbReference>
<dbReference type="GO" id="GO:0015036">
    <property type="term" value="F:disulfide oxidoreductase activity"/>
    <property type="evidence" value="ECO:0007669"/>
    <property type="project" value="UniProtKB-ARBA"/>
</dbReference>
<dbReference type="GO" id="GO:0030313">
    <property type="term" value="C:cell envelope"/>
    <property type="evidence" value="ECO:0007669"/>
    <property type="project" value="UniProtKB-SubCell"/>
</dbReference>
<dbReference type="PANTHER" id="PTHR42852">
    <property type="entry name" value="THIOL:DISULFIDE INTERCHANGE PROTEIN DSBE"/>
    <property type="match status" value="1"/>
</dbReference>
<dbReference type="PANTHER" id="PTHR42852:SF6">
    <property type="entry name" value="THIOL:DISULFIDE INTERCHANGE PROTEIN DSBE"/>
    <property type="match status" value="1"/>
</dbReference>
<dbReference type="EMBL" id="LT906482">
    <property type="protein sequence ID" value="SNW06256.1"/>
    <property type="molecule type" value="Genomic_DNA"/>
</dbReference>
<dbReference type="CDD" id="cd02966">
    <property type="entry name" value="TlpA_like_family"/>
    <property type="match status" value="1"/>
</dbReference>
<dbReference type="InterPro" id="IPR000866">
    <property type="entry name" value="AhpC/TSA"/>
</dbReference>
<evidence type="ECO:0000256" key="2">
    <source>
        <dbReference type="ARBA" id="ARBA00022748"/>
    </source>
</evidence>
<dbReference type="Pfam" id="PF00578">
    <property type="entry name" value="AhpC-TSA"/>
    <property type="match status" value="1"/>
</dbReference>
<keyword evidence="2" id="KW-0201">Cytochrome c-type biogenesis</keyword>
<dbReference type="PROSITE" id="PS00194">
    <property type="entry name" value="THIOREDOXIN_1"/>
    <property type="match status" value="1"/>
</dbReference>
<dbReference type="InterPro" id="IPR036249">
    <property type="entry name" value="Thioredoxin-like_sf"/>
</dbReference>
<gene>
    <name evidence="6" type="primary">tlpA</name>
    <name evidence="6" type="ORF">SAMEA4412678_00139</name>
</gene>
<accession>A0A8B4GC11</accession>
<evidence type="ECO:0000313" key="7">
    <source>
        <dbReference type="Proteomes" id="UP000215465"/>
    </source>
</evidence>
<dbReference type="AlphaFoldDB" id="A0A8B4GC11"/>
<dbReference type="GO" id="GO:0016209">
    <property type="term" value="F:antioxidant activity"/>
    <property type="evidence" value="ECO:0007669"/>
    <property type="project" value="InterPro"/>
</dbReference>
<dbReference type="InterPro" id="IPR013766">
    <property type="entry name" value="Thioredoxin_domain"/>
</dbReference>
<feature type="domain" description="Thioredoxin" evidence="5">
    <location>
        <begin position="58"/>
        <end position="207"/>
    </location>
</feature>
<evidence type="ECO:0000313" key="6">
    <source>
        <dbReference type="EMBL" id="SNW06256.1"/>
    </source>
</evidence>
<evidence type="ECO:0000256" key="1">
    <source>
        <dbReference type="ARBA" id="ARBA00004196"/>
    </source>
</evidence>
<keyword evidence="3" id="KW-1015">Disulfide bond</keyword>
<evidence type="ECO:0000256" key="3">
    <source>
        <dbReference type="ARBA" id="ARBA00023157"/>
    </source>
</evidence>
<dbReference type="PROSITE" id="PS51352">
    <property type="entry name" value="THIOREDOXIN_2"/>
    <property type="match status" value="1"/>
</dbReference>
<keyword evidence="4" id="KW-0676">Redox-active center</keyword>
<reference evidence="6 7" key="1">
    <citation type="submission" date="2017-06" db="EMBL/GenBank/DDBJ databases">
        <authorList>
            <consortium name="Pathogen Informatics"/>
        </authorList>
    </citation>
    <scope>NUCLEOTIDE SEQUENCE [LARGE SCALE GENOMIC DNA]</scope>
    <source>
        <strain evidence="6 7">NCTC10596</strain>
    </source>
</reference>
<organism evidence="6 7">
    <name type="scientific">Eikenella corrodens</name>
    <dbReference type="NCBI Taxonomy" id="539"/>
    <lineage>
        <taxon>Bacteria</taxon>
        <taxon>Pseudomonadati</taxon>
        <taxon>Pseudomonadota</taxon>
        <taxon>Betaproteobacteria</taxon>
        <taxon>Neisseriales</taxon>
        <taxon>Neisseriaceae</taxon>
        <taxon>Eikenella</taxon>
    </lineage>
</organism>
<dbReference type="SUPFAM" id="SSF52833">
    <property type="entry name" value="Thioredoxin-like"/>
    <property type="match status" value="1"/>
</dbReference>